<proteinExistence type="predicted"/>
<dbReference type="RefSeq" id="XP_001592522.1">
    <property type="nucleotide sequence ID" value="XM_001592472.1"/>
</dbReference>
<evidence type="ECO:0000313" key="3">
    <source>
        <dbReference type="EMBL" id="APA14753.1"/>
    </source>
</evidence>
<feature type="signal peptide" evidence="2">
    <location>
        <begin position="1"/>
        <end position="18"/>
    </location>
</feature>
<protein>
    <recommendedName>
        <fullName evidence="5">Hydrophobin</fullName>
    </recommendedName>
</protein>
<dbReference type="KEGG" id="ssl:SS1G_06763"/>
<dbReference type="VEuPathDB" id="FungiDB:sscle_13g095230"/>
<keyword evidence="2" id="KW-0732">Signal</keyword>
<evidence type="ECO:0000313" key="4">
    <source>
        <dbReference type="Proteomes" id="UP000177798"/>
    </source>
</evidence>
<dbReference type="OMA" id="RKPRCCE"/>
<accession>A0A1D9QJE5</accession>
<organism evidence="3 4">
    <name type="scientific">Sclerotinia sclerotiorum (strain ATCC 18683 / 1980 / Ss-1)</name>
    <name type="common">White mold</name>
    <name type="synonym">Whetzelinia sclerotiorum</name>
    <dbReference type="NCBI Taxonomy" id="665079"/>
    <lineage>
        <taxon>Eukaryota</taxon>
        <taxon>Fungi</taxon>
        <taxon>Dikarya</taxon>
        <taxon>Ascomycota</taxon>
        <taxon>Pezizomycotina</taxon>
        <taxon>Leotiomycetes</taxon>
        <taxon>Helotiales</taxon>
        <taxon>Sclerotiniaceae</taxon>
        <taxon>Sclerotinia</taxon>
    </lineage>
</organism>
<dbReference type="Proteomes" id="UP000177798">
    <property type="component" value="Chromosome 13"/>
</dbReference>
<dbReference type="EMBL" id="CP017826">
    <property type="protein sequence ID" value="APA14753.1"/>
    <property type="molecule type" value="Genomic_DNA"/>
</dbReference>
<name>A0A1D9QJE5_SCLS1</name>
<evidence type="ECO:0008006" key="5">
    <source>
        <dbReference type="Google" id="ProtNLM"/>
    </source>
</evidence>
<dbReference type="AlphaFoldDB" id="A0A1D9QJE5"/>
<gene>
    <name evidence="3" type="ORF">sscle_13g095230</name>
</gene>
<feature type="chain" id="PRO_5010561032" description="Hydrophobin" evidence="2">
    <location>
        <begin position="19"/>
        <end position="182"/>
    </location>
</feature>
<evidence type="ECO:0000256" key="2">
    <source>
        <dbReference type="SAM" id="SignalP"/>
    </source>
</evidence>
<evidence type="ECO:0000256" key="1">
    <source>
        <dbReference type="SAM" id="MobiDB-lite"/>
    </source>
</evidence>
<reference evidence="4" key="1">
    <citation type="journal article" date="2017" name="Genome Biol. Evol.">
        <title>The complete genome sequence of the phytopathogenic fungus Sclerotinia sclerotiorum reveals insights into the genome architecture of broad host range pathogens.</title>
        <authorList>
            <person name="Derbyshire M."/>
            <person name="Denton-Giles M."/>
            <person name="Hegedus D."/>
            <person name="Seifbarghy S."/>
            <person name="Rollins J."/>
            <person name="van Kan J."/>
            <person name="Seidl M.F."/>
            <person name="Faino L."/>
            <person name="Mbengue M."/>
            <person name="Navaud O."/>
            <person name="Raffaele S."/>
            <person name="Hammond-Kosack K."/>
            <person name="Heard S."/>
            <person name="Oliver R."/>
        </authorList>
    </citation>
    <scope>NUCLEOTIDE SEQUENCE [LARGE SCALE GENOMIC DNA]</scope>
    <source>
        <strain evidence="4">ATCC 18683 / 1980 / Ss-1</strain>
    </source>
</reference>
<dbReference type="OrthoDB" id="3546933at2759"/>
<feature type="region of interest" description="Disordered" evidence="1">
    <location>
        <begin position="32"/>
        <end position="69"/>
    </location>
</feature>
<sequence length="182" mass="19665">MKLSFVAVLAIAASLVPGASINSRLANNTIGNQSSNDTAVQNQSANSPDDGPSNINNQMESSGLDRSTTASEAIKYGAEVIGDIMEDTAEDIAEEIEDEFVDDTDNTPLSPGRLCSKRRKPRCCEKGGRIYRDGCVTLSPFSPPVNRDDFRSTCTDMGKTAMCCANTIDMAQIGFRCRRVRK</sequence>